<dbReference type="InterPro" id="IPR000711">
    <property type="entry name" value="ATPase_OSCP/dsu"/>
</dbReference>
<dbReference type="InterPro" id="IPR020781">
    <property type="entry name" value="ATPase_OSCP/d_CS"/>
</dbReference>
<comment type="subcellular location">
    <subcellularLocation>
        <location evidence="7">Cell membrane</location>
        <topology evidence="7">Peripheral membrane protein</topology>
    </subcellularLocation>
    <subcellularLocation>
        <location evidence="1">Membrane</location>
    </subcellularLocation>
</comment>
<organism evidence="8 9">
    <name type="scientific">Winogradskyella pelagia</name>
    <dbReference type="NCBI Taxonomy" id="2819984"/>
    <lineage>
        <taxon>Bacteria</taxon>
        <taxon>Pseudomonadati</taxon>
        <taxon>Bacteroidota</taxon>
        <taxon>Flavobacteriia</taxon>
        <taxon>Flavobacteriales</taxon>
        <taxon>Flavobacteriaceae</taxon>
        <taxon>Winogradskyella</taxon>
    </lineage>
</organism>
<evidence type="ECO:0000256" key="6">
    <source>
        <dbReference type="ARBA" id="ARBA00023310"/>
    </source>
</evidence>
<dbReference type="SUPFAM" id="SSF47928">
    <property type="entry name" value="N-terminal domain of the delta subunit of the F1F0-ATP synthase"/>
    <property type="match status" value="1"/>
</dbReference>
<keyword evidence="4 7" id="KW-0406">Ion transport</keyword>
<keyword evidence="9" id="KW-1185">Reference proteome</keyword>
<dbReference type="Proteomes" id="UP000676776">
    <property type="component" value="Unassembled WGS sequence"/>
</dbReference>
<comment type="function">
    <text evidence="7">F(1)F(0) ATP synthase produces ATP from ADP in the presence of a proton or sodium gradient. F-type ATPases consist of two structural domains, F(1) containing the extramembraneous catalytic core and F(0) containing the membrane proton channel, linked together by a central stalk and a peripheral stalk. During catalysis, ATP synthesis in the catalytic domain of F(1) is coupled via a rotary mechanism of the central stalk subunits to proton translocation.</text>
</comment>
<keyword evidence="6 7" id="KW-0066">ATP synthesis</keyword>
<evidence type="ECO:0000256" key="1">
    <source>
        <dbReference type="ARBA" id="ARBA00004370"/>
    </source>
</evidence>
<evidence type="ECO:0000256" key="5">
    <source>
        <dbReference type="ARBA" id="ARBA00023136"/>
    </source>
</evidence>
<comment type="function">
    <text evidence="7">This protein is part of the stalk that links CF(0) to CF(1). It either transmits conformational changes from CF(0) to CF(1) or is implicated in proton conduction.</text>
</comment>
<dbReference type="EMBL" id="JAGEVF010000001">
    <property type="protein sequence ID" value="MBO3115194.1"/>
    <property type="molecule type" value="Genomic_DNA"/>
</dbReference>
<dbReference type="PROSITE" id="PS00389">
    <property type="entry name" value="ATPASE_DELTA"/>
    <property type="match status" value="1"/>
</dbReference>
<evidence type="ECO:0000313" key="9">
    <source>
        <dbReference type="Proteomes" id="UP000676776"/>
    </source>
</evidence>
<keyword evidence="7" id="KW-0139">CF(1)</keyword>
<keyword evidence="3 7" id="KW-0375">Hydrogen ion transport</keyword>
<dbReference type="HAMAP" id="MF_01416">
    <property type="entry name" value="ATP_synth_delta_bact"/>
    <property type="match status" value="1"/>
</dbReference>
<evidence type="ECO:0000313" key="8">
    <source>
        <dbReference type="EMBL" id="MBO3115194.1"/>
    </source>
</evidence>
<dbReference type="InterPro" id="IPR026015">
    <property type="entry name" value="ATP_synth_OSCP/delta_N_sf"/>
</dbReference>
<dbReference type="PRINTS" id="PR00125">
    <property type="entry name" value="ATPASEDELTA"/>
</dbReference>
<keyword evidence="7" id="KW-1003">Cell membrane</keyword>
<keyword evidence="5 7" id="KW-0472">Membrane</keyword>
<dbReference type="NCBIfam" id="TIGR01145">
    <property type="entry name" value="ATP_synt_delta"/>
    <property type="match status" value="1"/>
</dbReference>
<dbReference type="PANTHER" id="PTHR11910">
    <property type="entry name" value="ATP SYNTHASE DELTA CHAIN"/>
    <property type="match status" value="1"/>
</dbReference>
<reference evidence="8 9" key="1">
    <citation type="submission" date="2021-03" db="EMBL/GenBank/DDBJ databases">
        <title>Winogradskyella sp. nov., isolated from costal sediment.</title>
        <authorList>
            <person name="Gao C."/>
        </authorList>
    </citation>
    <scope>NUCLEOTIDE SEQUENCE [LARGE SCALE GENOMIC DNA]</scope>
    <source>
        <strain evidence="8 9">DF17</strain>
    </source>
</reference>
<evidence type="ECO:0000256" key="3">
    <source>
        <dbReference type="ARBA" id="ARBA00022781"/>
    </source>
</evidence>
<keyword evidence="2 7" id="KW-0813">Transport</keyword>
<proteinExistence type="inferred from homology"/>
<evidence type="ECO:0000256" key="7">
    <source>
        <dbReference type="HAMAP-Rule" id="MF_01416"/>
    </source>
</evidence>
<dbReference type="Pfam" id="PF00213">
    <property type="entry name" value="OSCP"/>
    <property type="match status" value="1"/>
</dbReference>
<accession>A0ABS3SYR6</accession>
<evidence type="ECO:0000256" key="4">
    <source>
        <dbReference type="ARBA" id="ARBA00023065"/>
    </source>
</evidence>
<protein>
    <recommendedName>
        <fullName evidence="7">ATP synthase subunit delta</fullName>
    </recommendedName>
    <alternativeName>
        <fullName evidence="7">ATP synthase F(1) sector subunit delta</fullName>
    </alternativeName>
    <alternativeName>
        <fullName evidence="7">F-type ATPase subunit delta</fullName>
        <shortName evidence="7">F-ATPase subunit delta</shortName>
    </alternativeName>
</protein>
<name>A0ABS3SYR6_9FLAO</name>
<sequence>MQMSRAAIRYAKALLSLALDRKKADKVNDDMLSIANGINSSEELGEVLRNSIVRAEDKKNVIDKIFPNTNSLTKDLFGLLIQNNRFASLEEIANQYLVLYKEHNNEEVATVTTAIAMSKNMESKVLAKIKDLTDKAVTVENIIDESIIGGFILRVGDTQFDASISNKLSNLKREFTLN</sequence>
<comment type="similarity">
    <text evidence="7">Belongs to the ATPase delta chain family.</text>
</comment>
<gene>
    <name evidence="7 8" type="primary">atpH</name>
    <name evidence="8" type="ORF">J4050_00450</name>
</gene>
<comment type="caution">
    <text evidence="8">The sequence shown here is derived from an EMBL/GenBank/DDBJ whole genome shotgun (WGS) entry which is preliminary data.</text>
</comment>
<dbReference type="Gene3D" id="1.10.520.20">
    <property type="entry name" value="N-terminal domain of the delta subunit of the F1F0-ATP synthase"/>
    <property type="match status" value="1"/>
</dbReference>
<evidence type="ECO:0000256" key="2">
    <source>
        <dbReference type="ARBA" id="ARBA00022448"/>
    </source>
</evidence>